<dbReference type="AlphaFoldDB" id="A0A3Q7WZI1"/>
<dbReference type="Proteomes" id="UP000087171">
    <property type="component" value="Unplaced"/>
</dbReference>
<dbReference type="InterPro" id="IPR041588">
    <property type="entry name" value="Integrase_H2C2"/>
</dbReference>
<evidence type="ECO:0000313" key="3">
    <source>
        <dbReference type="RefSeq" id="XP_027186994.1"/>
    </source>
</evidence>
<dbReference type="SUPFAM" id="SSF53098">
    <property type="entry name" value="Ribonuclease H-like"/>
    <property type="match status" value="1"/>
</dbReference>
<feature type="domain" description="RNase H type-1" evidence="1">
    <location>
        <begin position="61"/>
        <end position="190"/>
    </location>
</feature>
<dbReference type="GO" id="GO:0004523">
    <property type="term" value="F:RNA-DNA hybrid ribonuclease activity"/>
    <property type="evidence" value="ECO:0007669"/>
    <property type="project" value="InterPro"/>
</dbReference>
<name>A0A3Q7WZI1_CICAR</name>
<dbReference type="InterPro" id="IPR002156">
    <property type="entry name" value="RNaseH_domain"/>
</dbReference>
<evidence type="ECO:0000313" key="2">
    <source>
        <dbReference type="Proteomes" id="UP000087171"/>
    </source>
</evidence>
<dbReference type="Gene3D" id="1.10.340.70">
    <property type="match status" value="1"/>
</dbReference>
<dbReference type="Gene3D" id="3.30.420.10">
    <property type="entry name" value="Ribonuclease H-like superfamily/Ribonuclease H"/>
    <property type="match status" value="1"/>
</dbReference>
<dbReference type="PANTHER" id="PTHR48475:SF1">
    <property type="entry name" value="RNASE H TYPE-1 DOMAIN-CONTAINING PROTEIN"/>
    <property type="match status" value="1"/>
</dbReference>
<accession>A0A3Q7WZI1</accession>
<keyword evidence="2" id="KW-1185">Reference proteome</keyword>
<dbReference type="InterPro" id="IPR036397">
    <property type="entry name" value="RNaseH_sf"/>
</dbReference>
<dbReference type="GO" id="GO:0003676">
    <property type="term" value="F:nucleic acid binding"/>
    <property type="evidence" value="ECO:0007669"/>
    <property type="project" value="InterPro"/>
</dbReference>
<dbReference type="PANTHER" id="PTHR48475">
    <property type="entry name" value="RIBONUCLEASE H"/>
    <property type="match status" value="1"/>
</dbReference>
<dbReference type="RefSeq" id="XP_027186994.1">
    <property type="nucleotide sequence ID" value="XM_027331193.1"/>
</dbReference>
<dbReference type="Pfam" id="PF17921">
    <property type="entry name" value="Integrase_H2C2"/>
    <property type="match status" value="1"/>
</dbReference>
<dbReference type="OrthoDB" id="101614at2759"/>
<reference evidence="3" key="1">
    <citation type="submission" date="2025-08" db="UniProtKB">
        <authorList>
            <consortium name="RefSeq"/>
        </authorList>
    </citation>
    <scope>IDENTIFICATION</scope>
    <source>
        <tissue evidence="3">Etiolated seedlings</tissue>
    </source>
</reference>
<sequence length="351" mass="40369">MDPIKYIFEKPALIGRIARWPKAIKGSALADYLANHPVDDYKSMQCEFPDESIMVLSEEYDDGKWTLLFDGASNIMGHGIGVVLISPKKKFIPITARLCFDCTNNMAEYEACAMGVLAALESKAKGLGVYGDSALVINQLNQEWETRDKKLIPYFTYIKELSLEFDKITFHHVPREDNQLADALATLSSMFQINRNDEIPSIKMESRDYPAYCHVMEEETDGKPWYHDIKHYLINREYPPGISENEKRTLRRLSASFFVNENILYKRNHDMVLLRCVDVNEAKEILQDIHDGSYGIHMNGHAMSRKILRAGYYWLTLEKDCYNYVKKCYKCQIYADNIHAPPVPLNTLSAP</sequence>
<dbReference type="InterPro" id="IPR012337">
    <property type="entry name" value="RNaseH-like_sf"/>
</dbReference>
<proteinExistence type="predicted"/>
<dbReference type="PROSITE" id="PS50879">
    <property type="entry name" value="RNASE_H_1"/>
    <property type="match status" value="1"/>
</dbReference>
<dbReference type="CDD" id="cd09279">
    <property type="entry name" value="RNase_HI_like"/>
    <property type="match status" value="1"/>
</dbReference>
<protein>
    <submittedName>
        <fullName evidence="3">Uncharacterized protein LOC113784911</fullName>
    </submittedName>
</protein>
<gene>
    <name evidence="3" type="primary">LOC113784911</name>
</gene>
<dbReference type="STRING" id="3827.A0A3Q7WZI1"/>
<organism evidence="2 3">
    <name type="scientific">Cicer arietinum</name>
    <name type="common">Chickpea</name>
    <name type="synonym">Garbanzo</name>
    <dbReference type="NCBI Taxonomy" id="3827"/>
    <lineage>
        <taxon>Eukaryota</taxon>
        <taxon>Viridiplantae</taxon>
        <taxon>Streptophyta</taxon>
        <taxon>Embryophyta</taxon>
        <taxon>Tracheophyta</taxon>
        <taxon>Spermatophyta</taxon>
        <taxon>Magnoliopsida</taxon>
        <taxon>eudicotyledons</taxon>
        <taxon>Gunneridae</taxon>
        <taxon>Pentapetalae</taxon>
        <taxon>rosids</taxon>
        <taxon>fabids</taxon>
        <taxon>Fabales</taxon>
        <taxon>Fabaceae</taxon>
        <taxon>Papilionoideae</taxon>
        <taxon>50 kb inversion clade</taxon>
        <taxon>NPAAA clade</taxon>
        <taxon>Hologalegina</taxon>
        <taxon>IRL clade</taxon>
        <taxon>Cicereae</taxon>
        <taxon>Cicer</taxon>
    </lineage>
</organism>
<evidence type="ECO:0000259" key="1">
    <source>
        <dbReference type="PROSITE" id="PS50879"/>
    </source>
</evidence>
<dbReference type="Pfam" id="PF13456">
    <property type="entry name" value="RVT_3"/>
    <property type="match status" value="1"/>
</dbReference>